<evidence type="ECO:0000256" key="11">
    <source>
        <dbReference type="ARBA" id="ARBA00023027"/>
    </source>
</evidence>
<keyword evidence="5" id="KW-0679">Respiratory chain</keyword>
<feature type="transmembrane region" description="Helical" evidence="16">
    <location>
        <begin position="582"/>
        <end position="601"/>
    </location>
</feature>
<evidence type="ECO:0000256" key="9">
    <source>
        <dbReference type="ARBA" id="ARBA00022982"/>
    </source>
</evidence>
<dbReference type="InterPro" id="IPR018393">
    <property type="entry name" value="NADHpl_OxRdtase_5_subgr"/>
</dbReference>
<dbReference type="InterPro" id="IPR010934">
    <property type="entry name" value="NADH_DH_su5_C"/>
</dbReference>
<feature type="domain" description="NADH:quinone oxidoreductase/Mrp antiporter transmembrane" evidence="17">
    <location>
        <begin position="135"/>
        <end position="418"/>
    </location>
</feature>
<evidence type="ECO:0000256" key="2">
    <source>
        <dbReference type="ARBA" id="ARBA00012944"/>
    </source>
</evidence>
<dbReference type="EMBL" id="MT712076">
    <property type="protein sequence ID" value="QSH39826.1"/>
    <property type="molecule type" value="Genomic_DNA"/>
</dbReference>
<keyword evidence="6 16" id="KW-0812">Transmembrane</keyword>
<dbReference type="PANTHER" id="PTHR42829">
    <property type="entry name" value="NADH-UBIQUINONE OXIDOREDUCTASE CHAIN 5"/>
    <property type="match status" value="1"/>
</dbReference>
<evidence type="ECO:0000256" key="13">
    <source>
        <dbReference type="ARBA" id="ARBA00023128"/>
    </source>
</evidence>
<feature type="transmembrane region" description="Helical" evidence="16">
    <location>
        <begin position="361"/>
        <end position="386"/>
    </location>
</feature>
<feature type="transmembrane region" description="Helical" evidence="16">
    <location>
        <begin position="483"/>
        <end position="503"/>
    </location>
</feature>
<keyword evidence="4 16" id="KW-0813">Transport</keyword>
<dbReference type="InterPro" id="IPR001750">
    <property type="entry name" value="ND/Mrp_TM"/>
</dbReference>
<evidence type="ECO:0000256" key="6">
    <source>
        <dbReference type="ARBA" id="ARBA00022692"/>
    </source>
</evidence>
<evidence type="ECO:0000256" key="4">
    <source>
        <dbReference type="ARBA" id="ARBA00022448"/>
    </source>
</evidence>
<keyword evidence="7" id="KW-0999">Mitochondrion inner membrane</keyword>
<keyword evidence="10 16" id="KW-1133">Transmembrane helix</keyword>
<dbReference type="Pfam" id="PF06455">
    <property type="entry name" value="NADH5_C"/>
    <property type="match status" value="1"/>
</dbReference>
<keyword evidence="9" id="KW-0249">Electron transport</keyword>
<dbReference type="PRINTS" id="PR01434">
    <property type="entry name" value="NADHDHGNASE5"/>
</dbReference>
<reference evidence="20" key="1">
    <citation type="submission" date="2020-07" db="EMBL/GenBank/DDBJ databases">
        <authorList>
            <person name="Zandberg J.D."/>
            <person name="Spencer P.B.S."/>
            <person name="Reeve W.G."/>
        </authorList>
    </citation>
    <scope>NUCLEOTIDE SEQUENCE</scope>
</reference>
<dbReference type="GO" id="GO:0008137">
    <property type="term" value="F:NADH dehydrogenase (ubiquinone) activity"/>
    <property type="evidence" value="ECO:0007669"/>
    <property type="project" value="UniProtKB-EC"/>
</dbReference>
<protein>
    <recommendedName>
        <fullName evidence="3 16">NADH-ubiquinone oxidoreductase chain 5</fullName>
        <ecNumber evidence="2 16">7.1.1.2</ecNumber>
    </recommendedName>
</protein>
<feature type="domain" description="NADH dehydrogenase subunit 5 C-terminal" evidence="19">
    <location>
        <begin position="421"/>
        <end position="601"/>
    </location>
</feature>
<evidence type="ECO:0000259" key="18">
    <source>
        <dbReference type="Pfam" id="PF00662"/>
    </source>
</evidence>
<dbReference type="Pfam" id="PF00361">
    <property type="entry name" value="Proton_antipo_M"/>
    <property type="match status" value="1"/>
</dbReference>
<feature type="transmembrane region" description="Helical" evidence="16">
    <location>
        <begin position="85"/>
        <end position="106"/>
    </location>
</feature>
<feature type="transmembrane region" description="Helical" evidence="16">
    <location>
        <begin position="272"/>
        <end position="293"/>
    </location>
</feature>
<keyword evidence="11 16" id="KW-0520">NAD</keyword>
<evidence type="ECO:0000256" key="5">
    <source>
        <dbReference type="ARBA" id="ARBA00022660"/>
    </source>
</evidence>
<dbReference type="EC" id="7.1.1.2" evidence="2 16"/>
<organism evidence="20">
    <name type="scientific">Myrmecobius fasciatus</name>
    <name type="common">Numbat</name>
    <dbReference type="NCBI Taxonomy" id="55782"/>
    <lineage>
        <taxon>Eukaryota</taxon>
        <taxon>Metazoa</taxon>
        <taxon>Chordata</taxon>
        <taxon>Craniata</taxon>
        <taxon>Vertebrata</taxon>
        <taxon>Euteleostomi</taxon>
        <taxon>Mammalia</taxon>
        <taxon>Metatheria</taxon>
        <taxon>Dasyuromorphia</taxon>
        <taxon>Myrmecobiidae</taxon>
        <taxon>Myrmecobius</taxon>
    </lineage>
</organism>
<feature type="transmembrane region" description="Helical" evidence="16">
    <location>
        <begin position="406"/>
        <end position="431"/>
    </location>
</feature>
<evidence type="ECO:0000256" key="8">
    <source>
        <dbReference type="ARBA" id="ARBA00022967"/>
    </source>
</evidence>
<feature type="transmembrane region" description="Helical" evidence="16">
    <location>
        <begin position="324"/>
        <end position="349"/>
    </location>
</feature>
<accession>A0A897Z400</accession>
<feature type="transmembrane region" description="Helical" evidence="16">
    <location>
        <begin position="452"/>
        <end position="471"/>
    </location>
</feature>
<dbReference type="PANTHER" id="PTHR42829:SF2">
    <property type="entry name" value="NADH-UBIQUINONE OXIDOREDUCTASE CHAIN 5"/>
    <property type="match status" value="1"/>
</dbReference>
<evidence type="ECO:0000259" key="17">
    <source>
        <dbReference type="Pfam" id="PF00361"/>
    </source>
</evidence>
<geneLocation type="mitochondrion" evidence="20"/>
<dbReference type="GO" id="GO:0003954">
    <property type="term" value="F:NADH dehydrogenase activity"/>
    <property type="evidence" value="ECO:0007669"/>
    <property type="project" value="TreeGrafter"/>
</dbReference>
<name>A0A897Z400_MYRFA</name>
<feature type="transmembrane region" description="Helical" evidence="16">
    <location>
        <begin position="141"/>
        <end position="160"/>
    </location>
</feature>
<evidence type="ECO:0000256" key="10">
    <source>
        <dbReference type="ARBA" id="ARBA00022989"/>
    </source>
</evidence>
<dbReference type="InterPro" id="IPR003945">
    <property type="entry name" value="NU5C-like"/>
</dbReference>
<keyword evidence="12 16" id="KW-0830">Ubiquinone</keyword>
<comment type="similarity">
    <text evidence="16">Belongs to the complex I subunit 5 family.</text>
</comment>
<dbReference type="GO" id="GO:0015990">
    <property type="term" value="P:electron transport coupled proton transport"/>
    <property type="evidence" value="ECO:0007669"/>
    <property type="project" value="TreeGrafter"/>
</dbReference>
<dbReference type="NCBIfam" id="TIGR01974">
    <property type="entry name" value="NDH_I_L"/>
    <property type="match status" value="1"/>
</dbReference>
<gene>
    <name evidence="20" type="primary">ND5</name>
</gene>
<evidence type="ECO:0000256" key="7">
    <source>
        <dbReference type="ARBA" id="ARBA00022792"/>
    </source>
</evidence>
<dbReference type="Pfam" id="PF00662">
    <property type="entry name" value="Proton_antipo_N"/>
    <property type="match status" value="1"/>
</dbReference>
<evidence type="ECO:0000256" key="15">
    <source>
        <dbReference type="ARBA" id="ARBA00049551"/>
    </source>
</evidence>
<evidence type="ECO:0000256" key="16">
    <source>
        <dbReference type="RuleBase" id="RU003404"/>
    </source>
</evidence>
<feature type="transmembrane region" description="Helical" evidence="16">
    <location>
        <begin position="172"/>
        <end position="190"/>
    </location>
</feature>
<comment type="function">
    <text evidence="16">Core subunit of the mitochondrial membrane respiratory chain NADH dehydrogenase (Complex I) which catalyzes electron transfer from NADH through the respiratory chain, using ubiquinone as an electron acceptor. Essential for the catalytic activity and assembly of complex I.</text>
</comment>
<evidence type="ECO:0000313" key="20">
    <source>
        <dbReference type="EMBL" id="QSH39826.1"/>
    </source>
</evidence>
<evidence type="ECO:0000256" key="3">
    <source>
        <dbReference type="ARBA" id="ARBA00021096"/>
    </source>
</evidence>
<feature type="transmembrane region" description="Helical" evidence="16">
    <location>
        <begin position="6"/>
        <end position="27"/>
    </location>
</feature>
<keyword evidence="8" id="KW-1278">Translocase</keyword>
<feature type="transmembrane region" description="Helical" evidence="16">
    <location>
        <begin position="300"/>
        <end position="318"/>
    </location>
</feature>
<comment type="catalytic activity">
    <reaction evidence="15 16">
        <text>a ubiquinone + NADH + 5 H(+)(in) = a ubiquinol + NAD(+) + 4 H(+)(out)</text>
        <dbReference type="Rhea" id="RHEA:29091"/>
        <dbReference type="Rhea" id="RHEA-COMP:9565"/>
        <dbReference type="Rhea" id="RHEA-COMP:9566"/>
        <dbReference type="ChEBI" id="CHEBI:15378"/>
        <dbReference type="ChEBI" id="CHEBI:16389"/>
        <dbReference type="ChEBI" id="CHEBI:17976"/>
        <dbReference type="ChEBI" id="CHEBI:57540"/>
        <dbReference type="ChEBI" id="CHEBI:57945"/>
        <dbReference type="EC" id="7.1.1.2"/>
    </reaction>
</comment>
<feature type="domain" description="NADH-Ubiquinone oxidoreductase (complex I) chain 5 N-terminal" evidence="18">
    <location>
        <begin position="69"/>
        <end position="119"/>
    </location>
</feature>
<keyword evidence="13 16" id="KW-0496">Mitochondrion</keyword>
<evidence type="ECO:0000256" key="14">
    <source>
        <dbReference type="ARBA" id="ARBA00023136"/>
    </source>
</evidence>
<feature type="transmembrane region" description="Helical" evidence="16">
    <location>
        <begin position="242"/>
        <end position="260"/>
    </location>
</feature>
<evidence type="ECO:0000259" key="19">
    <source>
        <dbReference type="Pfam" id="PF06455"/>
    </source>
</evidence>
<comment type="subcellular location">
    <subcellularLocation>
        <location evidence="1">Mitochondrion inner membrane</location>
        <topology evidence="1">Multi-pass membrane protein</topology>
    </subcellularLocation>
</comment>
<dbReference type="InterPro" id="IPR001516">
    <property type="entry name" value="Proton_antipo_N"/>
</dbReference>
<feature type="transmembrane region" description="Helical" evidence="16">
    <location>
        <begin position="118"/>
        <end position="135"/>
    </location>
</feature>
<proteinExistence type="inferred from homology"/>
<dbReference type="GO" id="GO:0005743">
    <property type="term" value="C:mitochondrial inner membrane"/>
    <property type="evidence" value="ECO:0007669"/>
    <property type="project" value="UniProtKB-SubCell"/>
</dbReference>
<evidence type="ECO:0000256" key="1">
    <source>
        <dbReference type="ARBA" id="ARBA00004448"/>
    </source>
</evidence>
<sequence>MNHLFNSTLSLSILMLALPLVYGIVFPHKTQNFPMLCKNTVMISFFISLIPLTLFIYSNQETTITNWQWFSMNTFNMTMSFKLDYFSIIFIPIALYVTWAILEFSMWYMHSDPYIHRFFKYLTTFLFTMIILVSANNLFQLFIGWEGVGVMSFMLIGWWYGRTDANTAALQAILYNRIGDIGLMLSMAWLMINANSWDMQHILMMDINTLALLGLIIAATGKSAQFGLHPWLPSAMEGPTPVSALLHSSTMVVAGIFLLIRFHPLMENNQTALTSMLCLGAITTLFTAICAMTQNDIKKIVAFSTSSQLGLMMVTLGLNQPYLAFLHICTHAFFKAMLFLCSGSIIHSLNDEQDIRKMGGLLTHLPITSSAIMLGNLALMGTPFLAGFYSKDSIIEAMNMSNINSWALLMTMVATVLTAAYSTRMIYFTLLKEPRFMPTSPLNEDNPNLTNPITRLALGSVFVGFLLTMNIPPTTMIPTTMPTMTKLSAIVATITGIMVAMELSSLTNKLPNKHLISTHNFSNMLGYFTHIFHRLTPLTNLQMGQHIATMLIDLNWYEKTGPKSQANIHSHLASKITSNQKGLIKVYFLSFMVSMLIIFITL</sequence>
<dbReference type="GO" id="GO:0042773">
    <property type="term" value="P:ATP synthesis coupled electron transport"/>
    <property type="evidence" value="ECO:0007669"/>
    <property type="project" value="InterPro"/>
</dbReference>
<feature type="transmembrane region" description="Helical" evidence="16">
    <location>
        <begin position="39"/>
        <end position="57"/>
    </location>
</feature>
<dbReference type="AlphaFoldDB" id="A0A897Z400"/>
<evidence type="ECO:0000256" key="12">
    <source>
        <dbReference type="ARBA" id="ARBA00023075"/>
    </source>
</evidence>
<feature type="transmembrane region" description="Helical" evidence="16">
    <location>
        <begin position="202"/>
        <end position="221"/>
    </location>
</feature>
<keyword evidence="14 16" id="KW-0472">Membrane</keyword>